<evidence type="ECO:0000256" key="6">
    <source>
        <dbReference type="ARBA" id="ARBA00022776"/>
    </source>
</evidence>
<evidence type="ECO:0000256" key="9">
    <source>
        <dbReference type="ARBA" id="ARBA00023306"/>
    </source>
</evidence>
<evidence type="ECO:0000256" key="1">
    <source>
        <dbReference type="ARBA" id="ARBA00004186"/>
    </source>
</evidence>
<feature type="coiled-coil region" evidence="10">
    <location>
        <begin position="134"/>
        <end position="192"/>
    </location>
</feature>
<reference evidence="11 12" key="1">
    <citation type="submission" date="2019-07" db="EMBL/GenBank/DDBJ databases">
        <title>Genomics analysis of Aphanomyces spp. identifies a new class of oomycete effector associated with host adaptation.</title>
        <authorList>
            <person name="Gaulin E."/>
        </authorList>
    </citation>
    <scope>NUCLEOTIDE SEQUENCE [LARGE SCALE GENOMIC DNA]</scope>
    <source>
        <strain evidence="11 12">ATCC 201684</strain>
    </source>
</reference>
<proteinExistence type="inferred from homology"/>
<accession>A0A6G0XM77</accession>
<dbReference type="VEuPathDB" id="FungiDB:AeMF1_004506"/>
<comment type="similarity">
    <text evidence="2">Belongs to the HAUS1 family.</text>
</comment>
<keyword evidence="9" id="KW-0131">Cell cycle</keyword>
<evidence type="ECO:0000256" key="2">
    <source>
        <dbReference type="ARBA" id="ARBA00005479"/>
    </source>
</evidence>
<dbReference type="EMBL" id="VJMJ01000036">
    <property type="protein sequence ID" value="KAF0741483.1"/>
    <property type="molecule type" value="Genomic_DNA"/>
</dbReference>
<gene>
    <name evidence="11" type="ORF">Ae201684_003168</name>
</gene>
<keyword evidence="8" id="KW-0206">Cytoskeleton</keyword>
<keyword evidence="12" id="KW-1185">Reference proteome</keyword>
<feature type="coiled-coil region" evidence="10">
    <location>
        <begin position="32"/>
        <end position="73"/>
    </location>
</feature>
<evidence type="ECO:0000256" key="4">
    <source>
        <dbReference type="ARBA" id="ARBA00022618"/>
    </source>
</evidence>
<sequence>MELGRRYLDILTQSALVLNLDQVDTTAFIAAIEDLNERREVVDHDVAALRRELEAIQQQNDRARHELDHITHVHHSMRLMAEEREITENSLMFQHWARDYDEKEMLYRDEIAKCNAVLASRRFPLDESLEHHTLVNLAQQCAKLEAENKLLQDQLDETISLPSDVQEARLALEQAEMELQQLEELLSSATSAR</sequence>
<evidence type="ECO:0000256" key="8">
    <source>
        <dbReference type="ARBA" id="ARBA00023212"/>
    </source>
</evidence>
<evidence type="ECO:0000313" key="12">
    <source>
        <dbReference type="Proteomes" id="UP000481153"/>
    </source>
</evidence>
<dbReference type="GO" id="GO:0005819">
    <property type="term" value="C:spindle"/>
    <property type="evidence" value="ECO:0007669"/>
    <property type="project" value="UniProtKB-SubCell"/>
</dbReference>
<dbReference type="Proteomes" id="UP000481153">
    <property type="component" value="Unassembled WGS sequence"/>
</dbReference>
<dbReference type="GO" id="GO:0005829">
    <property type="term" value="C:cytosol"/>
    <property type="evidence" value="ECO:0007669"/>
    <property type="project" value="TreeGrafter"/>
</dbReference>
<keyword evidence="3" id="KW-0963">Cytoplasm</keyword>
<dbReference type="GO" id="GO:0005874">
    <property type="term" value="C:microtubule"/>
    <property type="evidence" value="ECO:0007669"/>
    <property type="project" value="UniProtKB-KW"/>
</dbReference>
<dbReference type="GO" id="GO:0051225">
    <property type="term" value="P:spindle assembly"/>
    <property type="evidence" value="ECO:0007669"/>
    <property type="project" value="InterPro"/>
</dbReference>
<keyword evidence="7 10" id="KW-0175">Coiled coil</keyword>
<dbReference type="GO" id="GO:0070652">
    <property type="term" value="C:HAUS complex"/>
    <property type="evidence" value="ECO:0007669"/>
    <property type="project" value="InterPro"/>
</dbReference>
<evidence type="ECO:0000256" key="5">
    <source>
        <dbReference type="ARBA" id="ARBA00022701"/>
    </source>
</evidence>
<dbReference type="GO" id="GO:0051301">
    <property type="term" value="P:cell division"/>
    <property type="evidence" value="ECO:0007669"/>
    <property type="project" value="UniProtKB-KW"/>
</dbReference>
<dbReference type="AlphaFoldDB" id="A0A6G0XM77"/>
<keyword evidence="5" id="KW-0493">Microtubule</keyword>
<dbReference type="InterPro" id="IPR026243">
    <property type="entry name" value="HAUS1"/>
</dbReference>
<evidence type="ECO:0000256" key="10">
    <source>
        <dbReference type="SAM" id="Coils"/>
    </source>
</evidence>
<keyword evidence="4" id="KW-0132">Cell division</keyword>
<dbReference type="PANTHER" id="PTHR31570">
    <property type="entry name" value="HAUS AUGMIN-LIKE COMPLEX SUBUNIT 1"/>
    <property type="match status" value="1"/>
</dbReference>
<dbReference type="PANTHER" id="PTHR31570:SF1">
    <property type="entry name" value="HAUS AUGMIN-LIKE COMPLEX SUBUNIT 1"/>
    <property type="match status" value="1"/>
</dbReference>
<dbReference type="Pfam" id="PF25762">
    <property type="entry name" value="HAUS1"/>
    <property type="match status" value="1"/>
</dbReference>
<name>A0A6G0XM77_9STRA</name>
<evidence type="ECO:0000313" key="11">
    <source>
        <dbReference type="EMBL" id="KAF0741483.1"/>
    </source>
</evidence>
<organism evidence="11 12">
    <name type="scientific">Aphanomyces euteiches</name>
    <dbReference type="NCBI Taxonomy" id="100861"/>
    <lineage>
        <taxon>Eukaryota</taxon>
        <taxon>Sar</taxon>
        <taxon>Stramenopiles</taxon>
        <taxon>Oomycota</taxon>
        <taxon>Saprolegniomycetes</taxon>
        <taxon>Saprolegniales</taxon>
        <taxon>Verrucalvaceae</taxon>
        <taxon>Aphanomyces</taxon>
    </lineage>
</organism>
<comment type="caution">
    <text evidence="11">The sequence shown here is derived from an EMBL/GenBank/DDBJ whole genome shotgun (WGS) entry which is preliminary data.</text>
</comment>
<evidence type="ECO:0000256" key="7">
    <source>
        <dbReference type="ARBA" id="ARBA00023054"/>
    </source>
</evidence>
<protein>
    <submittedName>
        <fullName evidence="11">Uncharacterized protein</fullName>
    </submittedName>
</protein>
<comment type="subcellular location">
    <subcellularLocation>
        <location evidence="1">Cytoplasm</location>
        <location evidence="1">Cytoskeleton</location>
        <location evidence="1">Spindle</location>
    </subcellularLocation>
</comment>
<evidence type="ECO:0000256" key="3">
    <source>
        <dbReference type="ARBA" id="ARBA00022490"/>
    </source>
</evidence>
<keyword evidence="6" id="KW-0498">Mitosis</keyword>